<dbReference type="Proteomes" id="UP000662747">
    <property type="component" value="Chromosome"/>
</dbReference>
<protein>
    <submittedName>
        <fullName evidence="2">Nuclear transport factor 2 family protein</fullName>
    </submittedName>
</protein>
<gene>
    <name evidence="2" type="ORF">JY651_43035</name>
</gene>
<sequence>MTRLLTLLFLATLPACAHSPAMPAPTPVRQHATPEEAVQAYFRASDTGSSQTLRSAFHPSALMLHVDQGALRAVTQLEWWQRLDASTSPAQPATERHLKVLDREGPLALVEAVSRWPSHTFDDLMLVVETPEGWRIVGKAFERIGAGGQLATVPDADADIRAVLAGKIEAHAAYSPALLHQTHTPGCPYYRVHVKGVPFDWVSLSEAAAGYADHQSRGETDRESPWRVLAVEVRGNIAAAKLDVLFEGVRYIDHLLLVREHGAWRIAAATWGDPKAGRP</sequence>
<dbReference type="InterPro" id="IPR032710">
    <property type="entry name" value="NTF2-like_dom_sf"/>
</dbReference>
<organism evidence="2 3">
    <name type="scientific">Pyxidicoccus parkwayensis</name>
    <dbReference type="NCBI Taxonomy" id="2813578"/>
    <lineage>
        <taxon>Bacteria</taxon>
        <taxon>Pseudomonadati</taxon>
        <taxon>Myxococcota</taxon>
        <taxon>Myxococcia</taxon>
        <taxon>Myxococcales</taxon>
        <taxon>Cystobacterineae</taxon>
        <taxon>Myxococcaceae</taxon>
        <taxon>Pyxidicoccus</taxon>
    </lineage>
</organism>
<evidence type="ECO:0000313" key="3">
    <source>
        <dbReference type="Proteomes" id="UP000662747"/>
    </source>
</evidence>
<evidence type="ECO:0000313" key="2">
    <source>
        <dbReference type="EMBL" id="QSQ21855.1"/>
    </source>
</evidence>
<dbReference type="Pfam" id="PF12893">
    <property type="entry name" value="Lumazine_bd_2"/>
    <property type="match status" value="2"/>
</dbReference>
<feature type="signal peptide" evidence="1">
    <location>
        <begin position="1"/>
        <end position="17"/>
    </location>
</feature>
<proteinExistence type="predicted"/>
<name>A0ABX7NSI8_9BACT</name>
<reference evidence="2 3" key="1">
    <citation type="submission" date="2021-02" db="EMBL/GenBank/DDBJ databases">
        <title>De Novo genome assembly of isolated myxobacteria.</title>
        <authorList>
            <person name="Stevens D.C."/>
        </authorList>
    </citation>
    <scope>NUCLEOTIDE SEQUENCE [LARGE SCALE GENOMIC DNA]</scope>
    <source>
        <strain evidence="3">SCPEA02</strain>
    </source>
</reference>
<accession>A0ABX7NSI8</accession>
<evidence type="ECO:0000256" key="1">
    <source>
        <dbReference type="SAM" id="SignalP"/>
    </source>
</evidence>
<dbReference type="Gene3D" id="3.10.450.50">
    <property type="match status" value="2"/>
</dbReference>
<keyword evidence="1" id="KW-0732">Signal</keyword>
<feature type="chain" id="PRO_5046916744" evidence="1">
    <location>
        <begin position="18"/>
        <end position="279"/>
    </location>
</feature>
<dbReference type="InterPro" id="IPR039437">
    <property type="entry name" value="FrzH/put_lumazine-bd"/>
</dbReference>
<keyword evidence="3" id="KW-1185">Reference proteome</keyword>
<dbReference type="EMBL" id="CP071090">
    <property type="protein sequence ID" value="QSQ21855.1"/>
    <property type="molecule type" value="Genomic_DNA"/>
</dbReference>
<dbReference type="SUPFAM" id="SSF54427">
    <property type="entry name" value="NTF2-like"/>
    <property type="match status" value="2"/>
</dbReference>